<accession>A0A2P2E867</accession>
<protein>
    <recommendedName>
        <fullName evidence="4">DUF3035 domain-containing protein</fullName>
    </recommendedName>
</protein>
<name>A0A2P2E867_9PROT</name>
<evidence type="ECO:0000313" key="2">
    <source>
        <dbReference type="EMBL" id="GBF57237.1"/>
    </source>
</evidence>
<dbReference type="Proteomes" id="UP000245086">
    <property type="component" value="Unassembled WGS sequence"/>
</dbReference>
<feature type="compositionally biased region" description="Basic and acidic residues" evidence="1">
    <location>
        <begin position="118"/>
        <end position="128"/>
    </location>
</feature>
<dbReference type="AlphaFoldDB" id="A0A2P2E867"/>
<evidence type="ECO:0000256" key="1">
    <source>
        <dbReference type="SAM" id="MobiDB-lite"/>
    </source>
</evidence>
<keyword evidence="3" id="KW-1185">Reference proteome</keyword>
<comment type="caution">
    <text evidence="2">The sequence shown here is derived from an EMBL/GenBank/DDBJ whole genome shotgun (WGS) entry which is preliminary data.</text>
</comment>
<reference evidence="2 3" key="1">
    <citation type="journal article" date="2018" name="Genome Announc.">
        <title>Draft Genome Sequence of "Candidatus Phycosocius bacilliformis," an Alphaproteobacterial Ectosymbiont of the Hydrocarbon-Producing Green Alga Botryococcus braunii.</title>
        <authorList>
            <person name="Tanabe Y."/>
            <person name="Yamaguchi H."/>
            <person name="Watanabe M.M."/>
        </authorList>
    </citation>
    <scope>NUCLEOTIDE SEQUENCE [LARGE SCALE GENOMIC DNA]</scope>
    <source>
        <strain evidence="2 3">BOTRYCO-2</strain>
    </source>
</reference>
<dbReference type="EMBL" id="BFBR01000002">
    <property type="protein sequence ID" value="GBF57237.1"/>
    <property type="molecule type" value="Genomic_DNA"/>
</dbReference>
<proteinExistence type="predicted"/>
<evidence type="ECO:0008006" key="4">
    <source>
        <dbReference type="Google" id="ProtNLM"/>
    </source>
</evidence>
<organism evidence="2 3">
    <name type="scientific">Candidatus Phycosocius bacilliformis</name>
    <dbReference type="NCBI Taxonomy" id="1445552"/>
    <lineage>
        <taxon>Bacteria</taxon>
        <taxon>Pseudomonadati</taxon>
        <taxon>Pseudomonadota</taxon>
        <taxon>Alphaproteobacteria</taxon>
        <taxon>Caulobacterales</taxon>
        <taxon>Caulobacterales incertae sedis</taxon>
        <taxon>Candidatus Phycosocius</taxon>
    </lineage>
</organism>
<sequence length="134" mass="14108">MPLSMLLFVGACQSLKTEEGFLPDALRSAGAVIQPGDYPDLRKIPDPPKDLPTQKAWADLQDGLTRDGQAVDARPGAGPITKAEADQSWAAAAKALVDANPASAPTMLSDAQSEAWAEEARAKMEADLARLPPT</sequence>
<evidence type="ECO:0000313" key="3">
    <source>
        <dbReference type="Proteomes" id="UP000245086"/>
    </source>
</evidence>
<feature type="region of interest" description="Disordered" evidence="1">
    <location>
        <begin position="105"/>
        <end position="134"/>
    </location>
</feature>
<gene>
    <name evidence="2" type="ORF">PbB2_00902</name>
</gene>